<dbReference type="CDD" id="cd07067">
    <property type="entry name" value="HP_PGM_like"/>
    <property type="match status" value="1"/>
</dbReference>
<dbReference type="EMBL" id="JACEMT010000052">
    <property type="protein sequence ID" value="MBA4503194.1"/>
    <property type="molecule type" value="Genomic_DNA"/>
</dbReference>
<accession>A0A7W1WZV9</accession>
<organism evidence="1 2">
    <name type="scientific">Marinobacterium marinum</name>
    <dbReference type="NCBI Taxonomy" id="2756129"/>
    <lineage>
        <taxon>Bacteria</taxon>
        <taxon>Pseudomonadati</taxon>
        <taxon>Pseudomonadota</taxon>
        <taxon>Gammaproteobacteria</taxon>
        <taxon>Oceanospirillales</taxon>
        <taxon>Oceanospirillaceae</taxon>
        <taxon>Marinobacterium</taxon>
    </lineage>
</organism>
<dbReference type="RefSeq" id="WP_181740725.1">
    <property type="nucleotide sequence ID" value="NZ_JACEMT010000052.1"/>
</dbReference>
<dbReference type="PANTHER" id="PTHR47623:SF1">
    <property type="entry name" value="OS09G0287300 PROTEIN"/>
    <property type="match status" value="1"/>
</dbReference>
<proteinExistence type="predicted"/>
<gene>
    <name evidence="1" type="ORF">H1S06_12575</name>
</gene>
<dbReference type="PANTHER" id="PTHR47623">
    <property type="entry name" value="OS09G0287300 PROTEIN"/>
    <property type="match status" value="1"/>
</dbReference>
<protein>
    <submittedName>
        <fullName evidence="1">Histidine phosphatase family protein</fullName>
    </submittedName>
</protein>
<dbReference type="InterPro" id="IPR029033">
    <property type="entry name" value="His_PPase_superfam"/>
</dbReference>
<dbReference type="Pfam" id="PF00300">
    <property type="entry name" value="His_Phos_1"/>
    <property type="match status" value="1"/>
</dbReference>
<evidence type="ECO:0000313" key="1">
    <source>
        <dbReference type="EMBL" id="MBA4503194.1"/>
    </source>
</evidence>
<comment type="caution">
    <text evidence="1">The sequence shown here is derived from an EMBL/GenBank/DDBJ whole genome shotgun (WGS) entry which is preliminary data.</text>
</comment>
<keyword evidence="2" id="KW-1185">Reference proteome</keyword>
<dbReference type="Proteomes" id="UP000538931">
    <property type="component" value="Unassembled WGS sequence"/>
</dbReference>
<name>A0A7W1WZV9_9GAMM</name>
<dbReference type="SUPFAM" id="SSF53254">
    <property type="entry name" value="Phosphoglycerate mutase-like"/>
    <property type="match status" value="1"/>
</dbReference>
<dbReference type="InterPro" id="IPR013078">
    <property type="entry name" value="His_Pase_superF_clade-1"/>
</dbReference>
<sequence>MKTLTLIRHAKSSWDDPFLDDFDRPLNPRGRHDLPLMCARMLAHGPAPDQLIHSTALRTHLTASALIDTFRLTDRAVCGTDRIYEADVSVLEALLRQQSNEHQHLMLVGHNPGLLLLAHWLCQQAPDRLPTAAIIQLELPLTYWRDLAPGCARTVWFDYPKLHRPLAPERDTLASS</sequence>
<dbReference type="AlphaFoldDB" id="A0A7W1WZV9"/>
<evidence type="ECO:0000313" key="2">
    <source>
        <dbReference type="Proteomes" id="UP000538931"/>
    </source>
</evidence>
<dbReference type="Gene3D" id="3.40.50.1240">
    <property type="entry name" value="Phosphoglycerate mutase-like"/>
    <property type="match status" value="1"/>
</dbReference>
<reference evidence="1 2" key="1">
    <citation type="submission" date="2020-07" db="EMBL/GenBank/DDBJ databases">
        <title>Bacterium isolated from marien macroalgae.</title>
        <authorList>
            <person name="Zhu K."/>
            <person name="Lu D."/>
            <person name="Du Z."/>
        </authorList>
    </citation>
    <scope>NUCLEOTIDE SEQUENCE [LARGE SCALE GENOMIC DNA]</scope>
    <source>
        <strain evidence="1 2">3-1745</strain>
    </source>
</reference>